<dbReference type="OrthoDB" id="5819042at2"/>
<evidence type="ECO:0000313" key="3">
    <source>
        <dbReference type="Proteomes" id="UP000241190"/>
    </source>
</evidence>
<evidence type="ECO:0000313" key="4">
    <source>
        <dbReference type="Proteomes" id="UP000241954"/>
    </source>
</evidence>
<dbReference type="GeneID" id="93546777"/>
<dbReference type="AlphaFoldDB" id="A0A0D8P3Y1"/>
<accession>A0A0D8P3Y1</accession>
<dbReference type="EMBL" id="PYOP01000003">
    <property type="protein sequence ID" value="PSW99344.1"/>
    <property type="molecule type" value="Genomic_DNA"/>
</dbReference>
<dbReference type="Proteomes" id="UP000241954">
    <property type="component" value="Unassembled WGS sequence"/>
</dbReference>
<comment type="caution">
    <text evidence="1">The sequence shown here is derived from an EMBL/GenBank/DDBJ whole genome shotgun (WGS) entry which is preliminary data.</text>
</comment>
<sequence>MNLTQAVLTVPSHMVPGGIPQPDLKRLGFNDFERCAIVDTTMITQFKFSRPVLHATEAQFDEAIEQFIWLFAKGTPYVIDKAFADKTPDSHHRYYYTNNKRICEVIS</sequence>
<organism evidence="1 4">
    <name type="scientific">Photobacterium iliopiscarium</name>
    <dbReference type="NCBI Taxonomy" id="56192"/>
    <lineage>
        <taxon>Bacteria</taxon>
        <taxon>Pseudomonadati</taxon>
        <taxon>Pseudomonadota</taxon>
        <taxon>Gammaproteobacteria</taxon>
        <taxon>Vibrionales</taxon>
        <taxon>Vibrionaceae</taxon>
        <taxon>Photobacterium</taxon>
    </lineage>
</organism>
<keyword evidence="3" id="KW-1185">Reference proteome</keyword>
<gene>
    <name evidence="1" type="ORF">C9I88_01265</name>
    <name evidence="2" type="ORF">C9J52_03020</name>
</gene>
<dbReference type="EMBL" id="PYLW01000001">
    <property type="protein sequence ID" value="PSV99816.1"/>
    <property type="molecule type" value="Genomic_DNA"/>
</dbReference>
<proteinExistence type="predicted"/>
<protein>
    <submittedName>
        <fullName evidence="1">Uncharacterized protein</fullName>
    </submittedName>
</protein>
<evidence type="ECO:0000313" key="2">
    <source>
        <dbReference type="EMBL" id="PSW99344.1"/>
    </source>
</evidence>
<reference evidence="1 4" key="1">
    <citation type="submission" date="2018-01" db="EMBL/GenBank/DDBJ databases">
        <title>Whole genome sequencing of Histamine producing bacteria.</title>
        <authorList>
            <person name="Butler K."/>
        </authorList>
    </citation>
    <scope>NUCLEOTIDE SEQUENCE [LARGE SCALE GENOMIC DNA]</scope>
    <source>
        <strain evidence="2 3">ATCC 51761</strain>
        <strain evidence="1 4">NCIMB 13481</strain>
    </source>
</reference>
<evidence type="ECO:0000313" key="1">
    <source>
        <dbReference type="EMBL" id="PSV99816.1"/>
    </source>
</evidence>
<name>A0A0D8P3Y1_9GAMM</name>
<dbReference type="RefSeq" id="WP_045037858.1">
    <property type="nucleotide sequence ID" value="NZ_JZSR01000029.1"/>
</dbReference>
<dbReference type="Proteomes" id="UP000241190">
    <property type="component" value="Unassembled WGS sequence"/>
</dbReference>